<keyword evidence="4" id="KW-1185">Reference proteome</keyword>
<protein>
    <recommendedName>
        <fullName evidence="2">YcxB-like C-terminal domain-containing protein</fullName>
    </recommendedName>
</protein>
<evidence type="ECO:0000256" key="1">
    <source>
        <dbReference type="SAM" id="Phobius"/>
    </source>
</evidence>
<dbReference type="RefSeq" id="WP_046444772.1">
    <property type="nucleotide sequence ID" value="NZ_JAXDTA010000016.1"/>
</dbReference>
<name>A0A0M2NAA3_9FIRM</name>
<proteinExistence type="predicted"/>
<organism evidence="3 4">
    <name type="scientific">Christensenella hongkongensis</name>
    <dbReference type="NCBI Taxonomy" id="270498"/>
    <lineage>
        <taxon>Bacteria</taxon>
        <taxon>Bacillati</taxon>
        <taxon>Bacillota</taxon>
        <taxon>Clostridia</taxon>
        <taxon>Christensenellales</taxon>
        <taxon>Christensenellaceae</taxon>
        <taxon>Christensenella</taxon>
    </lineage>
</organism>
<comment type="caution">
    <text evidence="3">The sequence shown here is derived from an EMBL/GenBank/DDBJ whole genome shotgun (WGS) entry which is preliminary data.</text>
</comment>
<dbReference type="AlphaFoldDB" id="A0A0M2NAA3"/>
<dbReference type="InterPro" id="IPR025588">
    <property type="entry name" value="YcxB-like_C"/>
</dbReference>
<feature type="transmembrane region" description="Helical" evidence="1">
    <location>
        <begin position="39"/>
        <end position="61"/>
    </location>
</feature>
<gene>
    <name evidence="3" type="ORF">CHK_3002</name>
</gene>
<dbReference type="Proteomes" id="UP000034076">
    <property type="component" value="Unassembled WGS sequence"/>
</dbReference>
<keyword evidence="1" id="KW-1133">Transmembrane helix</keyword>
<evidence type="ECO:0000259" key="2">
    <source>
        <dbReference type="Pfam" id="PF14317"/>
    </source>
</evidence>
<keyword evidence="1" id="KW-0812">Transmembrane</keyword>
<feature type="domain" description="YcxB-like C-terminal" evidence="2">
    <location>
        <begin position="127"/>
        <end position="177"/>
    </location>
</feature>
<reference evidence="3 4" key="1">
    <citation type="submission" date="2015-04" db="EMBL/GenBank/DDBJ databases">
        <title>Draft genome sequence of bacteremic isolate Catabacter hongkongensis type strain HKU16T.</title>
        <authorList>
            <person name="Lau S.K."/>
            <person name="Teng J.L."/>
            <person name="Huang Y."/>
            <person name="Curreem S.O."/>
            <person name="Tsui S.K."/>
            <person name="Woo P.C."/>
        </authorList>
    </citation>
    <scope>NUCLEOTIDE SEQUENCE [LARGE SCALE GENOMIC DNA]</scope>
    <source>
        <strain evidence="3 4">HKU16</strain>
    </source>
</reference>
<evidence type="ECO:0000313" key="3">
    <source>
        <dbReference type="EMBL" id="KKI49424.1"/>
    </source>
</evidence>
<feature type="transmembrane region" description="Helical" evidence="1">
    <location>
        <begin position="67"/>
        <end position="87"/>
    </location>
</feature>
<evidence type="ECO:0000313" key="4">
    <source>
        <dbReference type="Proteomes" id="UP000034076"/>
    </source>
</evidence>
<sequence>MEEIKFTTKTDFQVFRDYWMFTLFEKKGVNGKMNAFSKYMLVLCIVLGAAVVLAVCNYALLDNMMGIVPLILLLAVIAAFASCFITVTQTQPKRQYKLVQAAVESPQKYTFTPLQMEVREDDEEEGRETLAEFPYDRLSEVYETGKAFYLFISDTEAFLIPREQITGISPEAFAAFLQEKAPGKYHKSKKKNKG</sequence>
<dbReference type="EMBL" id="LAYJ01000133">
    <property type="protein sequence ID" value="KKI49424.1"/>
    <property type="molecule type" value="Genomic_DNA"/>
</dbReference>
<accession>A0A0M2NAA3</accession>
<dbReference type="OrthoDB" id="2087259at2"/>
<dbReference type="STRING" id="270498.CHK_3002"/>
<dbReference type="Pfam" id="PF14317">
    <property type="entry name" value="YcxB"/>
    <property type="match status" value="1"/>
</dbReference>
<keyword evidence="1" id="KW-0472">Membrane</keyword>